<dbReference type="EMBL" id="AP018248">
    <property type="protein sequence ID" value="BAY96578.1"/>
    <property type="molecule type" value="Genomic_DNA"/>
</dbReference>
<organism evidence="1 2">
    <name type="scientific">Tolypothrix tenuis PCC 7101</name>
    <dbReference type="NCBI Taxonomy" id="231146"/>
    <lineage>
        <taxon>Bacteria</taxon>
        <taxon>Bacillati</taxon>
        <taxon>Cyanobacteriota</taxon>
        <taxon>Cyanophyceae</taxon>
        <taxon>Nostocales</taxon>
        <taxon>Tolypothrichaceae</taxon>
        <taxon>Tolypothrix</taxon>
    </lineage>
</organism>
<dbReference type="AlphaFoldDB" id="A0A1Z4MSY8"/>
<proteinExistence type="predicted"/>
<sequence>MSIEQLQPASPQQASVYLPYIQGNKRTFLPYAISLYQKGVLEGNRRIEASEAIPFVATWNVVTLPSDLTRCRMQFQGDAELSYEVMMVNSEFITYLIELMDNYKRNRSTDFSQAFYRKLLRIEE</sequence>
<dbReference type="NCBIfam" id="NF045587">
    <property type="entry name" value="T4P_biogen_EbsA"/>
    <property type="match status" value="1"/>
</dbReference>
<keyword evidence="2" id="KW-1185">Reference proteome</keyword>
<dbReference type="Proteomes" id="UP000218785">
    <property type="component" value="Chromosome"/>
</dbReference>
<name>A0A1Z4MSY8_9CYAN</name>
<reference evidence="1 2" key="1">
    <citation type="submission" date="2017-06" db="EMBL/GenBank/DDBJ databases">
        <title>Genome sequencing of cyanobaciteial culture collection at National Institute for Environmental Studies (NIES).</title>
        <authorList>
            <person name="Hirose Y."/>
            <person name="Shimura Y."/>
            <person name="Fujisawa T."/>
            <person name="Nakamura Y."/>
            <person name="Kawachi M."/>
        </authorList>
    </citation>
    <scope>NUCLEOTIDE SEQUENCE [LARGE SCALE GENOMIC DNA]</scope>
    <source>
        <strain evidence="1 2">NIES-37</strain>
    </source>
</reference>
<dbReference type="RefSeq" id="WP_045869026.1">
    <property type="nucleotide sequence ID" value="NZ_CAWNJS010000001.1"/>
</dbReference>
<evidence type="ECO:0000313" key="2">
    <source>
        <dbReference type="Proteomes" id="UP000218785"/>
    </source>
</evidence>
<gene>
    <name evidence="1" type="ORF">NIES37_05120</name>
</gene>
<dbReference type="InterPro" id="IPR054652">
    <property type="entry name" value="T4P_EbsA-like"/>
</dbReference>
<evidence type="ECO:0000313" key="1">
    <source>
        <dbReference type="EMBL" id="BAY96578.1"/>
    </source>
</evidence>
<protein>
    <submittedName>
        <fullName evidence="1">Uncharacterized protein</fullName>
    </submittedName>
</protein>
<accession>A0A1Z4MSY8</accession>
<dbReference type="KEGG" id="ttq:NIES37_05120"/>